<evidence type="ECO:0000313" key="2">
    <source>
        <dbReference type="EMBL" id="CAA9515892.1"/>
    </source>
</evidence>
<dbReference type="Gene3D" id="3.90.1200.10">
    <property type="match status" value="1"/>
</dbReference>
<dbReference type="InterPro" id="IPR011009">
    <property type="entry name" value="Kinase-like_dom_sf"/>
</dbReference>
<evidence type="ECO:0000259" key="1">
    <source>
        <dbReference type="Pfam" id="PF01636"/>
    </source>
</evidence>
<proteinExistence type="predicted"/>
<sequence>MTLARNELGQKVTARGAERSPADAADAALVARETNLPGLATLLAPEAFAAAFAAAVAPVTVRRPSVRYLRYKPDTSCLVLYQVELDGNDATVYARAHRATAHEKLAGASAQTVAASPVGPSTLVLRELSVAVHLFPDDRRLRGLQHLTDPERRRRLLKKALPGNPELWSADLRTLRYKPERRFVGVLDGEEGRRAVVKVHAEQEFRRALEAARALGEDEPSAAPRAVRLPRMLGCSPRRGLVASEWLDGRSLEETLRDPDGDSGHAALAGAALAALHAQSRQGLKRYSGGDIAQRLREEVDTIAHIEPDLAGLAAEVAAHAAEEIAGAPPLECPLHGDFSADQVLLRGNEAAIIDLDEAAYGRPAADLGSFVARLEIEALRGRMSGKRSREATDALLGGYRGAANHGEATWERVRPHAAAALLRLAPEPFRYRHPQWPRLLRETVERAQGIGADG</sequence>
<dbReference type="Pfam" id="PF01636">
    <property type="entry name" value="APH"/>
    <property type="match status" value="1"/>
</dbReference>
<dbReference type="AlphaFoldDB" id="A0A6J4T7L4"/>
<dbReference type="SUPFAM" id="SSF56112">
    <property type="entry name" value="Protein kinase-like (PK-like)"/>
    <property type="match status" value="1"/>
</dbReference>
<dbReference type="EMBL" id="CADCVV010000185">
    <property type="protein sequence ID" value="CAA9515892.1"/>
    <property type="molecule type" value="Genomic_DNA"/>
</dbReference>
<name>A0A6J4T7L4_9ACTN</name>
<organism evidence="2">
    <name type="scientific">uncultured Solirubrobacterales bacterium</name>
    <dbReference type="NCBI Taxonomy" id="768556"/>
    <lineage>
        <taxon>Bacteria</taxon>
        <taxon>Bacillati</taxon>
        <taxon>Actinomycetota</taxon>
        <taxon>Thermoleophilia</taxon>
        <taxon>Solirubrobacterales</taxon>
        <taxon>environmental samples</taxon>
    </lineage>
</organism>
<gene>
    <name evidence="2" type="ORF">AVDCRST_MAG17-2282</name>
</gene>
<protein>
    <recommendedName>
        <fullName evidence="1">Aminoglycoside phosphotransferase domain-containing protein</fullName>
    </recommendedName>
</protein>
<reference evidence="2" key="1">
    <citation type="submission" date="2020-02" db="EMBL/GenBank/DDBJ databases">
        <authorList>
            <person name="Meier V. D."/>
        </authorList>
    </citation>
    <scope>NUCLEOTIDE SEQUENCE</scope>
    <source>
        <strain evidence="2">AVDCRST_MAG17</strain>
    </source>
</reference>
<dbReference type="InterPro" id="IPR002575">
    <property type="entry name" value="Aminoglycoside_PTrfase"/>
</dbReference>
<accession>A0A6J4T7L4</accession>
<feature type="domain" description="Aminoglycoside phosphotransferase" evidence="1">
    <location>
        <begin position="190"/>
        <end position="416"/>
    </location>
</feature>